<protein>
    <submittedName>
        <fullName evidence="1">Uncharacterized protein</fullName>
    </submittedName>
</protein>
<dbReference type="EMBL" id="NMUH01000139">
    <property type="protein sequence ID" value="MQL72678.1"/>
    <property type="molecule type" value="Genomic_DNA"/>
</dbReference>
<gene>
    <name evidence="1" type="ORF">Taro_005013</name>
</gene>
<proteinExistence type="predicted"/>
<organism evidence="1 2">
    <name type="scientific">Colocasia esculenta</name>
    <name type="common">Wild taro</name>
    <name type="synonym">Arum esculentum</name>
    <dbReference type="NCBI Taxonomy" id="4460"/>
    <lineage>
        <taxon>Eukaryota</taxon>
        <taxon>Viridiplantae</taxon>
        <taxon>Streptophyta</taxon>
        <taxon>Embryophyta</taxon>
        <taxon>Tracheophyta</taxon>
        <taxon>Spermatophyta</taxon>
        <taxon>Magnoliopsida</taxon>
        <taxon>Liliopsida</taxon>
        <taxon>Araceae</taxon>
        <taxon>Aroideae</taxon>
        <taxon>Colocasieae</taxon>
        <taxon>Colocasia</taxon>
    </lineage>
</organism>
<comment type="caution">
    <text evidence="1">The sequence shown here is derived from an EMBL/GenBank/DDBJ whole genome shotgun (WGS) entry which is preliminary data.</text>
</comment>
<reference evidence="1" key="1">
    <citation type="submission" date="2017-07" db="EMBL/GenBank/DDBJ databases">
        <title>Taro Niue Genome Assembly and Annotation.</title>
        <authorList>
            <person name="Atibalentja N."/>
            <person name="Keating K."/>
            <person name="Fields C.J."/>
        </authorList>
    </citation>
    <scope>NUCLEOTIDE SEQUENCE</scope>
    <source>
        <strain evidence="1">Niue_2</strain>
        <tissue evidence="1">Leaf</tissue>
    </source>
</reference>
<keyword evidence="2" id="KW-1185">Reference proteome</keyword>
<dbReference type="Proteomes" id="UP000652761">
    <property type="component" value="Unassembled WGS sequence"/>
</dbReference>
<accession>A0A843TLW2</accession>
<evidence type="ECO:0000313" key="1">
    <source>
        <dbReference type="EMBL" id="MQL72678.1"/>
    </source>
</evidence>
<dbReference type="AlphaFoldDB" id="A0A843TLW2"/>
<name>A0A843TLW2_COLES</name>
<sequence length="114" mass="12429">MSFSLGCSVVSAVPTTLAGEGLLGARHRGSSVSDGLRRWLWHRVVVSSSESECCELLYPSELRVVFCKSSRIPFTLPPLGLLAGQQVVSELVTSTKKKIQRSEEKRSNGSPRLL</sequence>
<evidence type="ECO:0000313" key="2">
    <source>
        <dbReference type="Proteomes" id="UP000652761"/>
    </source>
</evidence>